<dbReference type="SUPFAM" id="SSF48452">
    <property type="entry name" value="TPR-like"/>
    <property type="match status" value="1"/>
</dbReference>
<comment type="similarity">
    <text evidence="1">Belongs to the PPR family. P subfamily.</text>
</comment>
<name>A0AAV7F815_ARIFI</name>
<evidence type="ECO:0000313" key="5">
    <source>
        <dbReference type="EMBL" id="KAG9455718.1"/>
    </source>
</evidence>
<feature type="repeat" description="PPR" evidence="3">
    <location>
        <begin position="223"/>
        <end position="257"/>
    </location>
</feature>
<evidence type="ECO:0000256" key="2">
    <source>
        <dbReference type="ARBA" id="ARBA00022737"/>
    </source>
</evidence>
<keyword evidence="4" id="KW-0812">Transmembrane</keyword>
<feature type="repeat" description="PPR" evidence="3">
    <location>
        <begin position="48"/>
        <end position="82"/>
    </location>
</feature>
<keyword evidence="4" id="KW-1133">Transmembrane helix</keyword>
<dbReference type="InterPro" id="IPR011990">
    <property type="entry name" value="TPR-like_helical_dom_sf"/>
</dbReference>
<comment type="caution">
    <text evidence="5">The sequence shown here is derived from an EMBL/GenBank/DDBJ whole genome shotgun (WGS) entry which is preliminary data.</text>
</comment>
<keyword evidence="6" id="KW-1185">Reference proteome</keyword>
<dbReference type="EMBL" id="JAINDJ010000002">
    <property type="protein sequence ID" value="KAG9455718.1"/>
    <property type="molecule type" value="Genomic_DNA"/>
</dbReference>
<proteinExistence type="inferred from homology"/>
<dbReference type="Gene3D" id="1.25.40.10">
    <property type="entry name" value="Tetratricopeptide repeat domain"/>
    <property type="match status" value="3"/>
</dbReference>
<protein>
    <recommendedName>
        <fullName evidence="7">Pentatricopeptide repeat-containing protein</fullName>
    </recommendedName>
</protein>
<dbReference type="Pfam" id="PF13041">
    <property type="entry name" value="PPR_2"/>
    <property type="match status" value="3"/>
</dbReference>
<evidence type="ECO:0008006" key="7">
    <source>
        <dbReference type="Google" id="ProtNLM"/>
    </source>
</evidence>
<evidence type="ECO:0000256" key="4">
    <source>
        <dbReference type="SAM" id="Phobius"/>
    </source>
</evidence>
<dbReference type="Pfam" id="PF12854">
    <property type="entry name" value="PPR_1"/>
    <property type="match status" value="1"/>
</dbReference>
<feature type="repeat" description="PPR" evidence="3">
    <location>
        <begin position="118"/>
        <end position="152"/>
    </location>
</feature>
<keyword evidence="2" id="KW-0677">Repeat</keyword>
<feature type="repeat" description="PPR" evidence="3">
    <location>
        <begin position="153"/>
        <end position="187"/>
    </location>
</feature>
<dbReference type="PANTHER" id="PTHR47936">
    <property type="entry name" value="PPR_LONG DOMAIN-CONTAINING PROTEIN"/>
    <property type="match status" value="1"/>
</dbReference>
<gene>
    <name evidence="5" type="ORF">H6P81_000226</name>
</gene>
<dbReference type="Proteomes" id="UP000825729">
    <property type="component" value="Unassembled WGS sequence"/>
</dbReference>
<feature type="transmembrane region" description="Helical" evidence="4">
    <location>
        <begin position="536"/>
        <end position="553"/>
    </location>
</feature>
<dbReference type="GO" id="GO:0031930">
    <property type="term" value="P:mitochondria-nucleus signaling pathway"/>
    <property type="evidence" value="ECO:0007669"/>
    <property type="project" value="TreeGrafter"/>
</dbReference>
<evidence type="ECO:0000256" key="3">
    <source>
        <dbReference type="PROSITE-ProRule" id="PRU00708"/>
    </source>
</evidence>
<evidence type="ECO:0000313" key="6">
    <source>
        <dbReference type="Proteomes" id="UP000825729"/>
    </source>
</evidence>
<feature type="transmembrane region" description="Helical" evidence="4">
    <location>
        <begin position="491"/>
        <end position="516"/>
    </location>
</feature>
<dbReference type="PANTHER" id="PTHR47936:SF7">
    <property type="entry name" value="TETRATRICOPEPTIDE-LIKE HELICAL DOMAIN SUPERFAMILY"/>
    <property type="match status" value="1"/>
</dbReference>
<dbReference type="NCBIfam" id="TIGR00756">
    <property type="entry name" value="PPR"/>
    <property type="match status" value="7"/>
</dbReference>
<organism evidence="5 6">
    <name type="scientific">Aristolochia fimbriata</name>
    <name type="common">White veined hardy Dutchman's pipe vine</name>
    <dbReference type="NCBI Taxonomy" id="158543"/>
    <lineage>
        <taxon>Eukaryota</taxon>
        <taxon>Viridiplantae</taxon>
        <taxon>Streptophyta</taxon>
        <taxon>Embryophyta</taxon>
        <taxon>Tracheophyta</taxon>
        <taxon>Spermatophyta</taxon>
        <taxon>Magnoliopsida</taxon>
        <taxon>Magnoliidae</taxon>
        <taxon>Piperales</taxon>
        <taxon>Aristolochiaceae</taxon>
        <taxon>Aristolochia</taxon>
    </lineage>
</organism>
<dbReference type="InterPro" id="IPR002885">
    <property type="entry name" value="PPR_rpt"/>
</dbReference>
<dbReference type="GO" id="GO:0010019">
    <property type="term" value="P:chloroplast-nucleus signaling pathway"/>
    <property type="evidence" value="ECO:0007669"/>
    <property type="project" value="TreeGrafter"/>
</dbReference>
<dbReference type="GO" id="GO:0009507">
    <property type="term" value="C:chloroplast"/>
    <property type="evidence" value="ECO:0007669"/>
    <property type="project" value="TreeGrafter"/>
</dbReference>
<dbReference type="PROSITE" id="PS51375">
    <property type="entry name" value="PPR"/>
    <property type="match status" value="7"/>
</dbReference>
<sequence>MLNLMCTNEVNPNTVTFTGIMGVLCRKGEVEKALKLYDVMTGRGLKPNDYTCSILVGGLCRTKRLDDAVNLFKKMVLNGYASVVCLNTLLHGFLELGRREEATKLFKENLFFKETMADVVTHNTLMDGFCKTGDLMAAKKLLHDMKVRGLVPSLVSYNTLVSGLCKRGDIDRALDLVEYAVNNGQMPDVITYSTLLDGLCKVGRFQVAENLLNQMHENRIEVDVVTYSTILNGYCKTGQLQKAQIILGQMSKRGVHPNGVTYKALFEGLCLKGETQEAFKVVHEMVALRIAPSSHAISLFPDSNVISGQVGKMSGLLSFLHEGQEKEDDQAYSDFLDVMVVQVNNYRKMNCYSQLKVLSWEYLTAGICRKHHFLRKRPRIFENLKTVPSFPMIPITELLWVSDGPMLGYKSLPGGQSGNGQLKLRSDEEVSVIEIVYWTDLMLLVPGLGGIPWHSDNLQKLGSVEYWVLYSLLRIIASKRKQDRYWKVHQLFFYCRVGILACMGGLLGLGGHFSLGSLFLELGVHPQGEQLVTADFYFLVSATNAAFVGQHIVRKLVALLGRASLIIFILTLSIFVSAISVGGVGIWKFGREGGT</sequence>
<feature type="repeat" description="PPR" evidence="3">
    <location>
        <begin position="188"/>
        <end position="222"/>
    </location>
</feature>
<reference evidence="5 6" key="1">
    <citation type="submission" date="2021-07" db="EMBL/GenBank/DDBJ databases">
        <title>The Aristolochia fimbriata genome: insights into angiosperm evolution, floral development and chemical biosynthesis.</title>
        <authorList>
            <person name="Jiao Y."/>
        </authorList>
    </citation>
    <scope>NUCLEOTIDE SEQUENCE [LARGE SCALE GENOMIC DNA]</scope>
    <source>
        <strain evidence="5">IBCAS-2021</strain>
        <tissue evidence="5">Leaf</tissue>
    </source>
</reference>
<feature type="repeat" description="PPR" evidence="3">
    <location>
        <begin position="258"/>
        <end position="292"/>
    </location>
</feature>
<accession>A0AAV7F815</accession>
<dbReference type="AlphaFoldDB" id="A0AAV7F815"/>
<keyword evidence="4" id="KW-0472">Membrane</keyword>
<evidence type="ECO:0000256" key="1">
    <source>
        <dbReference type="ARBA" id="ARBA00007626"/>
    </source>
</evidence>
<feature type="repeat" description="PPR" evidence="3">
    <location>
        <begin position="13"/>
        <end position="47"/>
    </location>
</feature>
<feature type="transmembrane region" description="Helical" evidence="4">
    <location>
        <begin position="565"/>
        <end position="587"/>
    </location>
</feature>
<dbReference type="Pfam" id="PF01535">
    <property type="entry name" value="PPR"/>
    <property type="match status" value="1"/>
</dbReference>